<feature type="domain" description="Histidine kinase" evidence="16">
    <location>
        <begin position="287"/>
        <end position="504"/>
    </location>
</feature>
<sequence length="528" mass="58261">MRPQRSPLAQSLAAKVILSTVLLSLGVVWLIGSALYSQLSDGIKTVNLESSLADARSVFYNARYQFLLVEGASPPQIQVQVTDVMKSSTSLGTTEGAREIILLKIFSKGETAKNGRQPNYSFASNDLLATTIPKDLRAKISEENELSHQFAPLTYRTGKTIDALYVGQRVSIPGSGKYEMYLVFTLANQGATLDLVKNSLFLTGVVLLLLIALITWLVVRQVVKPIRDAARVASLFTQGDFSQRLQVESNDEIATLGNAFNEMATSIKAQISRLENLSKVQQRFVSDVSHELRTPLTTLRMASDVIYGQREHFDPVIARSAELLIAQIDRFEKLLQELLEVSRFDAEVAVLEPTDFEFIALVRRCVSDLGVVLDSSESQITVVAPKTPVHIRADFRRVERIMRNLISNALDHSDGKPIEIECVETLTEVAVSVRDHGEGMEEASLIRVFDRFWRADPSRARTRGGTGLGLSIALEDARLHNGELDAWGAPGDGANFVLTLPRIAGNEISGRPLPVNPHKRSEVQIETI</sequence>
<name>A0A094SJQ5_9ZZZZ</name>
<dbReference type="InterPro" id="IPR004358">
    <property type="entry name" value="Sig_transdc_His_kin-like_C"/>
</dbReference>
<dbReference type="InterPro" id="IPR036890">
    <property type="entry name" value="HATPase_C_sf"/>
</dbReference>
<organism evidence="18">
    <name type="scientific">freshwater metagenome</name>
    <dbReference type="NCBI Taxonomy" id="449393"/>
    <lineage>
        <taxon>unclassified sequences</taxon>
        <taxon>metagenomes</taxon>
        <taxon>ecological metagenomes</taxon>
    </lineage>
</organism>
<dbReference type="InterPro" id="IPR050428">
    <property type="entry name" value="TCS_sensor_his_kinase"/>
</dbReference>
<dbReference type="Pfam" id="PF02518">
    <property type="entry name" value="HATPase_c"/>
    <property type="match status" value="1"/>
</dbReference>
<evidence type="ECO:0000256" key="13">
    <source>
        <dbReference type="ARBA" id="ARBA00023136"/>
    </source>
</evidence>
<evidence type="ECO:0000256" key="12">
    <source>
        <dbReference type="ARBA" id="ARBA00023012"/>
    </source>
</evidence>
<dbReference type="NCBIfam" id="NF040691">
    <property type="entry name" value="MtrAB_MtrB"/>
    <property type="match status" value="1"/>
</dbReference>
<dbReference type="CDD" id="cd06225">
    <property type="entry name" value="HAMP"/>
    <property type="match status" value="1"/>
</dbReference>
<dbReference type="EC" id="2.7.13.3" evidence="3"/>
<dbReference type="InterPro" id="IPR005467">
    <property type="entry name" value="His_kinase_dom"/>
</dbReference>
<keyword evidence="6" id="KW-0808">Transferase</keyword>
<dbReference type="Pfam" id="PF00672">
    <property type="entry name" value="HAMP"/>
    <property type="match status" value="1"/>
</dbReference>
<feature type="transmembrane region" description="Helical" evidence="15">
    <location>
        <begin position="12"/>
        <end position="32"/>
    </location>
</feature>
<dbReference type="Gene3D" id="6.10.340.10">
    <property type="match status" value="1"/>
</dbReference>
<evidence type="ECO:0000259" key="16">
    <source>
        <dbReference type="PROSITE" id="PS50109"/>
    </source>
</evidence>
<reference evidence="18" key="1">
    <citation type="submission" date="2014-05" db="EMBL/GenBank/DDBJ databases">
        <title>Key roles for freshwater Actinobacteria revealed by deep metagenomic sequencing.</title>
        <authorList>
            <person name="Ghai R."/>
            <person name="Mizuno C.M."/>
            <person name="Picazo A."/>
            <person name="Camacho A."/>
            <person name="Rodriguez-Valera F."/>
        </authorList>
    </citation>
    <scope>NUCLEOTIDE SEQUENCE</scope>
</reference>
<dbReference type="InterPro" id="IPR036097">
    <property type="entry name" value="HisK_dim/P_sf"/>
</dbReference>
<evidence type="ECO:0000256" key="15">
    <source>
        <dbReference type="SAM" id="Phobius"/>
    </source>
</evidence>
<proteinExistence type="predicted"/>
<evidence type="ECO:0000256" key="7">
    <source>
        <dbReference type="ARBA" id="ARBA00022692"/>
    </source>
</evidence>
<evidence type="ECO:0000256" key="2">
    <source>
        <dbReference type="ARBA" id="ARBA00004651"/>
    </source>
</evidence>
<dbReference type="GO" id="GO:0000155">
    <property type="term" value="F:phosphorelay sensor kinase activity"/>
    <property type="evidence" value="ECO:0007669"/>
    <property type="project" value="InterPro"/>
</dbReference>
<evidence type="ECO:0000256" key="6">
    <source>
        <dbReference type="ARBA" id="ARBA00022679"/>
    </source>
</evidence>
<dbReference type="SMART" id="SM00388">
    <property type="entry name" value="HisKA"/>
    <property type="match status" value="1"/>
</dbReference>
<evidence type="ECO:0000256" key="14">
    <source>
        <dbReference type="ARBA" id="ARBA00035305"/>
    </source>
</evidence>
<feature type="transmembrane region" description="Helical" evidence="15">
    <location>
        <begin position="200"/>
        <end position="219"/>
    </location>
</feature>
<dbReference type="InterPro" id="IPR003594">
    <property type="entry name" value="HATPase_dom"/>
</dbReference>
<dbReference type="FunFam" id="3.30.565.10:FF:000013">
    <property type="entry name" value="Two-component sensor histidine kinase"/>
    <property type="match status" value="1"/>
</dbReference>
<dbReference type="GO" id="GO:0005886">
    <property type="term" value="C:plasma membrane"/>
    <property type="evidence" value="ECO:0007669"/>
    <property type="project" value="UniProtKB-SubCell"/>
</dbReference>
<evidence type="ECO:0000256" key="5">
    <source>
        <dbReference type="ARBA" id="ARBA00022553"/>
    </source>
</evidence>
<keyword evidence="8" id="KW-0547">Nucleotide-binding</keyword>
<keyword evidence="9" id="KW-0418">Kinase</keyword>
<dbReference type="PROSITE" id="PS50885">
    <property type="entry name" value="HAMP"/>
    <property type="match status" value="1"/>
</dbReference>
<dbReference type="AlphaFoldDB" id="A0A094SJQ5"/>
<dbReference type="PRINTS" id="PR00344">
    <property type="entry name" value="BCTRLSENSOR"/>
</dbReference>
<dbReference type="SUPFAM" id="SSF47384">
    <property type="entry name" value="Homodimeric domain of signal transducing histidine kinase"/>
    <property type="match status" value="1"/>
</dbReference>
<dbReference type="Gene3D" id="1.10.287.130">
    <property type="match status" value="1"/>
</dbReference>
<keyword evidence="11 15" id="KW-1133">Transmembrane helix</keyword>
<keyword evidence="10" id="KW-0067">ATP-binding</keyword>
<dbReference type="Gene3D" id="3.30.565.10">
    <property type="entry name" value="Histidine kinase-like ATPase, C-terminal domain"/>
    <property type="match status" value="1"/>
</dbReference>
<dbReference type="Pfam" id="PF00512">
    <property type="entry name" value="HisKA"/>
    <property type="match status" value="1"/>
</dbReference>
<dbReference type="SMART" id="SM00387">
    <property type="entry name" value="HATPase_c"/>
    <property type="match status" value="1"/>
</dbReference>
<comment type="caution">
    <text evidence="18">The sequence shown here is derived from an EMBL/GenBank/DDBJ whole genome shotgun (WGS) entry which is preliminary data.</text>
</comment>
<feature type="domain" description="HAMP" evidence="17">
    <location>
        <begin position="220"/>
        <end position="272"/>
    </location>
</feature>
<evidence type="ECO:0000313" key="18">
    <source>
        <dbReference type="EMBL" id="KGA18703.1"/>
    </source>
</evidence>
<accession>A0A094SJQ5</accession>
<dbReference type="CDD" id="cd00075">
    <property type="entry name" value="HATPase"/>
    <property type="match status" value="1"/>
</dbReference>
<evidence type="ECO:0000256" key="9">
    <source>
        <dbReference type="ARBA" id="ARBA00022777"/>
    </source>
</evidence>
<evidence type="ECO:0000256" key="3">
    <source>
        <dbReference type="ARBA" id="ARBA00012438"/>
    </source>
</evidence>
<evidence type="ECO:0000256" key="8">
    <source>
        <dbReference type="ARBA" id="ARBA00022741"/>
    </source>
</evidence>
<evidence type="ECO:0000256" key="4">
    <source>
        <dbReference type="ARBA" id="ARBA00022475"/>
    </source>
</evidence>
<dbReference type="SMART" id="SM00304">
    <property type="entry name" value="HAMP"/>
    <property type="match status" value="1"/>
</dbReference>
<gene>
    <name evidence="18" type="ORF">GM50_7955</name>
</gene>
<comment type="catalytic activity">
    <reaction evidence="1">
        <text>ATP + protein L-histidine = ADP + protein N-phospho-L-histidine.</text>
        <dbReference type="EC" id="2.7.13.3"/>
    </reaction>
</comment>
<keyword evidence="13 15" id="KW-0472">Membrane</keyword>
<keyword evidence="12" id="KW-0902">Two-component regulatory system</keyword>
<dbReference type="InterPro" id="IPR047669">
    <property type="entry name" value="MtrAB_MtrB"/>
</dbReference>
<evidence type="ECO:0000256" key="10">
    <source>
        <dbReference type="ARBA" id="ARBA00022840"/>
    </source>
</evidence>
<comment type="subcellular location">
    <subcellularLocation>
        <location evidence="2">Cell membrane</location>
        <topology evidence="2">Multi-pass membrane protein</topology>
    </subcellularLocation>
</comment>
<dbReference type="InterPro" id="IPR003660">
    <property type="entry name" value="HAMP_dom"/>
</dbReference>
<dbReference type="FunFam" id="1.10.287.130:FF:000010">
    <property type="entry name" value="Two-component sensor histidine kinase"/>
    <property type="match status" value="1"/>
</dbReference>
<evidence type="ECO:0000259" key="17">
    <source>
        <dbReference type="PROSITE" id="PS50885"/>
    </source>
</evidence>
<dbReference type="GO" id="GO:0005524">
    <property type="term" value="F:ATP binding"/>
    <property type="evidence" value="ECO:0007669"/>
    <property type="project" value="UniProtKB-KW"/>
</dbReference>
<dbReference type="EMBL" id="JNSK01000021">
    <property type="protein sequence ID" value="KGA18703.1"/>
    <property type="molecule type" value="Genomic_DNA"/>
</dbReference>
<dbReference type="PANTHER" id="PTHR45436">
    <property type="entry name" value="SENSOR HISTIDINE KINASE YKOH"/>
    <property type="match status" value="1"/>
</dbReference>
<keyword evidence="7 15" id="KW-0812">Transmembrane</keyword>
<evidence type="ECO:0000256" key="11">
    <source>
        <dbReference type="ARBA" id="ARBA00022989"/>
    </source>
</evidence>
<evidence type="ECO:0000256" key="1">
    <source>
        <dbReference type="ARBA" id="ARBA00000085"/>
    </source>
</evidence>
<dbReference type="PANTHER" id="PTHR45436:SF5">
    <property type="entry name" value="SENSOR HISTIDINE KINASE TRCS"/>
    <property type="match status" value="1"/>
</dbReference>
<keyword evidence="4" id="KW-1003">Cell membrane</keyword>
<protein>
    <recommendedName>
        <fullName evidence="14">Sensor histidine kinase MtrB</fullName>
        <ecNumber evidence="3">2.7.13.3</ecNumber>
    </recommendedName>
</protein>
<keyword evidence="5" id="KW-0597">Phosphoprotein</keyword>
<dbReference type="PROSITE" id="PS50109">
    <property type="entry name" value="HIS_KIN"/>
    <property type="match status" value="1"/>
</dbReference>
<dbReference type="InterPro" id="IPR003661">
    <property type="entry name" value="HisK_dim/P_dom"/>
</dbReference>
<dbReference type="SUPFAM" id="SSF158472">
    <property type="entry name" value="HAMP domain-like"/>
    <property type="match status" value="1"/>
</dbReference>
<dbReference type="SUPFAM" id="SSF55874">
    <property type="entry name" value="ATPase domain of HSP90 chaperone/DNA topoisomerase II/histidine kinase"/>
    <property type="match status" value="1"/>
</dbReference>
<dbReference type="CDD" id="cd00082">
    <property type="entry name" value="HisKA"/>
    <property type="match status" value="1"/>
</dbReference>